<keyword evidence="2" id="KW-1185">Reference proteome</keyword>
<proteinExistence type="predicted"/>
<protein>
    <recommendedName>
        <fullName evidence="3">Peroxisomal membrane protein 4</fullName>
    </recommendedName>
</protein>
<dbReference type="GeneTree" id="ENSGT00390000001562"/>
<reference evidence="1" key="1">
    <citation type="submission" date="2019-05" db="EMBL/GenBank/DDBJ databases">
        <authorList>
            <person name="Zhang S."/>
            <person name="Liu J."/>
        </authorList>
    </citation>
    <scope>NUCLEOTIDE SEQUENCE [LARGE SCALE GENOMIC DNA]</scope>
</reference>
<reference evidence="1" key="2">
    <citation type="submission" date="2025-08" db="UniProtKB">
        <authorList>
            <consortium name="Ensembl"/>
        </authorList>
    </citation>
    <scope>IDENTIFICATION</scope>
</reference>
<evidence type="ECO:0000313" key="2">
    <source>
        <dbReference type="Proteomes" id="UP000694520"/>
    </source>
</evidence>
<dbReference type="AlphaFoldDB" id="A0A8B9WQT2"/>
<dbReference type="InterPro" id="IPR019531">
    <property type="entry name" value="Pmp4"/>
</dbReference>
<dbReference type="PANTHER" id="PTHR15460">
    <property type="entry name" value="PEROXISOMAL MEMBRANE PROTEIN 4"/>
    <property type="match status" value="1"/>
</dbReference>
<dbReference type="Proteomes" id="UP000694520">
    <property type="component" value="Chromosome 12"/>
</dbReference>
<organism evidence="1 2">
    <name type="scientific">Bos mutus grunniens</name>
    <name type="common">Wild yak</name>
    <name type="synonym">Bos grunniens</name>
    <dbReference type="NCBI Taxonomy" id="30521"/>
    <lineage>
        <taxon>Eukaryota</taxon>
        <taxon>Metazoa</taxon>
        <taxon>Chordata</taxon>
        <taxon>Craniata</taxon>
        <taxon>Vertebrata</taxon>
        <taxon>Euteleostomi</taxon>
        <taxon>Mammalia</taxon>
        <taxon>Eutheria</taxon>
        <taxon>Laurasiatheria</taxon>
        <taxon>Artiodactyla</taxon>
        <taxon>Ruminantia</taxon>
        <taxon>Pecora</taxon>
        <taxon>Bovidae</taxon>
        <taxon>Bovinae</taxon>
        <taxon>Bos</taxon>
    </lineage>
</organism>
<dbReference type="GO" id="GO:0005778">
    <property type="term" value="C:peroxisomal membrane"/>
    <property type="evidence" value="ECO:0007669"/>
    <property type="project" value="TreeGrafter"/>
</dbReference>
<name>A0A8B9WQT2_BOSMU</name>
<dbReference type="PANTHER" id="PTHR15460:SF3">
    <property type="entry name" value="PEROXISOMAL MEMBRANE PROTEIN 4"/>
    <property type="match status" value="1"/>
</dbReference>
<accession>A0A8B9WQT2</accession>
<sequence>MVAPPQLRALLFAINALLRKRRYHAALAMLKGFRNGAVYGAKIRAPHALVMTFLFRSGRSACTCYPASYLPC</sequence>
<reference evidence="1" key="3">
    <citation type="submission" date="2025-09" db="UniProtKB">
        <authorList>
            <consortium name="Ensembl"/>
        </authorList>
    </citation>
    <scope>IDENTIFICATION</scope>
</reference>
<dbReference type="Ensembl" id="ENSBGRT00000011889.1">
    <property type="protein sequence ID" value="ENSBGRP00000010332.1"/>
    <property type="gene ID" value="ENSBGRG00000006426.1"/>
</dbReference>
<evidence type="ECO:0008006" key="3">
    <source>
        <dbReference type="Google" id="ProtNLM"/>
    </source>
</evidence>
<evidence type="ECO:0000313" key="1">
    <source>
        <dbReference type="Ensembl" id="ENSBGRP00000010332.1"/>
    </source>
</evidence>